<keyword evidence="4 13" id="KW-0808">Transferase</keyword>
<dbReference type="PANTHER" id="PTHR32282:SF34">
    <property type="entry name" value="PENICILLIN-BINDING PROTEIN 1A"/>
    <property type="match status" value="1"/>
</dbReference>
<feature type="compositionally biased region" description="Gly residues" evidence="9">
    <location>
        <begin position="898"/>
        <end position="908"/>
    </location>
</feature>
<dbReference type="Pfam" id="PF00905">
    <property type="entry name" value="Transpeptidase"/>
    <property type="match status" value="1"/>
</dbReference>
<proteinExistence type="predicted"/>
<evidence type="ECO:0000256" key="2">
    <source>
        <dbReference type="ARBA" id="ARBA00022670"/>
    </source>
</evidence>
<feature type="compositionally biased region" description="Gly residues" evidence="9">
    <location>
        <begin position="868"/>
        <end position="887"/>
    </location>
</feature>
<evidence type="ECO:0000256" key="1">
    <source>
        <dbReference type="ARBA" id="ARBA00022645"/>
    </source>
</evidence>
<dbReference type="RefSeq" id="WP_311672775.1">
    <property type="nucleotide sequence ID" value="NZ_JAVREQ010000006.1"/>
</dbReference>
<protein>
    <submittedName>
        <fullName evidence="13">Transglycosylase domain-containing protein</fullName>
        <ecNumber evidence="13">2.4.-.-</ecNumber>
    </submittedName>
</protein>
<gene>
    <name evidence="13" type="ORF">RM572_09225</name>
</gene>
<dbReference type="Proteomes" id="UP001183414">
    <property type="component" value="Unassembled WGS sequence"/>
</dbReference>
<keyword evidence="10" id="KW-1133">Transmembrane helix</keyword>
<comment type="catalytic activity">
    <reaction evidence="8">
        <text>[GlcNAc-(1-&gt;4)-Mur2Ac(oyl-L-Ala-gamma-D-Glu-L-Lys-D-Ala-D-Ala)](n)-di-trans,octa-cis-undecaprenyl diphosphate + beta-D-GlcNAc-(1-&gt;4)-Mur2Ac(oyl-L-Ala-gamma-D-Glu-L-Lys-D-Ala-D-Ala)-di-trans,octa-cis-undecaprenyl diphosphate = [GlcNAc-(1-&gt;4)-Mur2Ac(oyl-L-Ala-gamma-D-Glu-L-Lys-D-Ala-D-Ala)](n+1)-di-trans,octa-cis-undecaprenyl diphosphate + di-trans,octa-cis-undecaprenyl diphosphate + H(+)</text>
        <dbReference type="Rhea" id="RHEA:23708"/>
        <dbReference type="Rhea" id="RHEA-COMP:9602"/>
        <dbReference type="Rhea" id="RHEA-COMP:9603"/>
        <dbReference type="ChEBI" id="CHEBI:15378"/>
        <dbReference type="ChEBI" id="CHEBI:58405"/>
        <dbReference type="ChEBI" id="CHEBI:60033"/>
        <dbReference type="ChEBI" id="CHEBI:78435"/>
        <dbReference type="EC" id="2.4.99.28"/>
    </reaction>
</comment>
<dbReference type="InterPro" id="IPR036950">
    <property type="entry name" value="PBP_transglycosylase"/>
</dbReference>
<reference evidence="14" key="1">
    <citation type="submission" date="2023-07" db="EMBL/GenBank/DDBJ databases">
        <title>30 novel species of actinomycetes from the DSMZ collection.</title>
        <authorList>
            <person name="Nouioui I."/>
        </authorList>
    </citation>
    <scope>NUCLEOTIDE SEQUENCE [LARGE SCALE GENOMIC DNA]</scope>
    <source>
        <strain evidence="14">DSM 42041</strain>
    </source>
</reference>
<dbReference type="Pfam" id="PF00912">
    <property type="entry name" value="Transgly"/>
    <property type="match status" value="1"/>
</dbReference>
<keyword evidence="5" id="KW-0378">Hydrolase</keyword>
<keyword evidence="10" id="KW-0812">Transmembrane</keyword>
<feature type="transmembrane region" description="Helical" evidence="10">
    <location>
        <begin position="143"/>
        <end position="165"/>
    </location>
</feature>
<feature type="compositionally biased region" description="Basic and acidic residues" evidence="9">
    <location>
        <begin position="912"/>
        <end position="921"/>
    </location>
</feature>
<evidence type="ECO:0000256" key="7">
    <source>
        <dbReference type="ARBA" id="ARBA00034000"/>
    </source>
</evidence>
<feature type="compositionally biased region" description="Basic and acidic residues" evidence="9">
    <location>
        <begin position="542"/>
        <end position="551"/>
    </location>
</feature>
<feature type="compositionally biased region" description="Basic residues" evidence="9">
    <location>
        <begin position="1"/>
        <end position="15"/>
    </location>
</feature>
<dbReference type="EMBL" id="JAVREQ010000006">
    <property type="protein sequence ID" value="MDT0378952.1"/>
    <property type="molecule type" value="Genomic_DNA"/>
</dbReference>
<dbReference type="InterPro" id="IPR050396">
    <property type="entry name" value="Glycosyltr_51/Transpeptidase"/>
</dbReference>
<feature type="compositionally biased region" description="Low complexity" evidence="9">
    <location>
        <begin position="91"/>
        <end position="106"/>
    </location>
</feature>
<dbReference type="EC" id="2.4.-.-" evidence="13"/>
<feature type="region of interest" description="Disordered" evidence="9">
    <location>
        <begin position="532"/>
        <end position="551"/>
    </location>
</feature>
<evidence type="ECO:0000256" key="9">
    <source>
        <dbReference type="SAM" id="MobiDB-lite"/>
    </source>
</evidence>
<organism evidence="13 14">
    <name type="scientific">Streptomyces hazeniae</name>
    <dbReference type="NCBI Taxonomy" id="3075538"/>
    <lineage>
        <taxon>Bacteria</taxon>
        <taxon>Bacillati</taxon>
        <taxon>Actinomycetota</taxon>
        <taxon>Actinomycetes</taxon>
        <taxon>Kitasatosporales</taxon>
        <taxon>Streptomycetaceae</taxon>
        <taxon>Streptomyces</taxon>
    </lineage>
</organism>
<comment type="caution">
    <text evidence="13">The sequence shown here is derived from an EMBL/GenBank/DDBJ whole genome shotgun (WGS) entry which is preliminary data.</text>
</comment>
<evidence type="ECO:0000313" key="14">
    <source>
        <dbReference type="Proteomes" id="UP001183414"/>
    </source>
</evidence>
<feature type="region of interest" description="Disordered" evidence="9">
    <location>
        <begin position="1"/>
        <end position="115"/>
    </location>
</feature>
<evidence type="ECO:0000259" key="12">
    <source>
        <dbReference type="Pfam" id="PF00912"/>
    </source>
</evidence>
<dbReference type="InterPro" id="IPR001264">
    <property type="entry name" value="Glyco_trans_51"/>
</dbReference>
<evidence type="ECO:0000256" key="5">
    <source>
        <dbReference type="ARBA" id="ARBA00022801"/>
    </source>
</evidence>
<feature type="region of interest" description="Disordered" evidence="9">
    <location>
        <begin position="815"/>
        <end position="921"/>
    </location>
</feature>
<feature type="compositionally biased region" description="Basic residues" evidence="9">
    <location>
        <begin position="81"/>
        <end position="90"/>
    </location>
</feature>
<dbReference type="InterPro" id="IPR001460">
    <property type="entry name" value="PCN-bd_Tpept"/>
</dbReference>
<feature type="region of interest" description="Disordered" evidence="9">
    <location>
        <begin position="341"/>
        <end position="362"/>
    </location>
</feature>
<feature type="compositionally biased region" description="Low complexity" evidence="9">
    <location>
        <begin position="16"/>
        <end position="34"/>
    </location>
</feature>
<feature type="domain" description="Penicillin-binding protein transpeptidase" evidence="11">
    <location>
        <begin position="578"/>
        <end position="745"/>
    </location>
</feature>
<comment type="catalytic activity">
    <reaction evidence="7">
        <text>Preferential cleavage: (Ac)2-L-Lys-D-Ala-|-D-Ala. Also transpeptidation of peptidyl-alanyl moieties that are N-acyl substituents of D-alanine.</text>
        <dbReference type="EC" id="3.4.16.4"/>
    </reaction>
</comment>
<dbReference type="SUPFAM" id="SSF53955">
    <property type="entry name" value="Lysozyme-like"/>
    <property type="match status" value="1"/>
</dbReference>
<accession>A0ABU2NR63</accession>
<name>A0ABU2NR63_9ACTN</name>
<dbReference type="Gene3D" id="1.10.3810.10">
    <property type="entry name" value="Biosynthetic peptidoglycan transglycosylase-like"/>
    <property type="match status" value="1"/>
</dbReference>
<feature type="domain" description="Glycosyl transferase family 51" evidence="12">
    <location>
        <begin position="195"/>
        <end position="372"/>
    </location>
</feature>
<dbReference type="PANTHER" id="PTHR32282">
    <property type="entry name" value="BINDING PROTEIN TRANSPEPTIDASE, PUTATIVE-RELATED"/>
    <property type="match status" value="1"/>
</dbReference>
<keyword evidence="14" id="KW-1185">Reference proteome</keyword>
<feature type="compositionally biased region" description="Pro residues" evidence="9">
    <location>
        <begin position="834"/>
        <end position="848"/>
    </location>
</feature>
<evidence type="ECO:0000256" key="3">
    <source>
        <dbReference type="ARBA" id="ARBA00022676"/>
    </source>
</evidence>
<keyword evidence="2" id="KW-0645">Protease</keyword>
<feature type="compositionally biased region" description="Gly residues" evidence="9">
    <location>
        <begin position="52"/>
        <end position="63"/>
    </location>
</feature>
<dbReference type="InterPro" id="IPR023346">
    <property type="entry name" value="Lysozyme-like_dom_sf"/>
</dbReference>
<evidence type="ECO:0000256" key="6">
    <source>
        <dbReference type="ARBA" id="ARBA00023268"/>
    </source>
</evidence>
<dbReference type="Gene3D" id="3.40.710.10">
    <property type="entry name" value="DD-peptidase/beta-lactamase superfamily"/>
    <property type="match status" value="1"/>
</dbReference>
<dbReference type="SUPFAM" id="SSF56601">
    <property type="entry name" value="beta-lactamase/transpeptidase-like"/>
    <property type="match status" value="1"/>
</dbReference>
<keyword evidence="1" id="KW-0121">Carboxypeptidase</keyword>
<feature type="compositionally biased region" description="Low complexity" evidence="9">
    <location>
        <begin position="888"/>
        <end position="897"/>
    </location>
</feature>
<evidence type="ECO:0000259" key="11">
    <source>
        <dbReference type="Pfam" id="PF00905"/>
    </source>
</evidence>
<keyword evidence="3 13" id="KW-0328">Glycosyltransferase</keyword>
<evidence type="ECO:0000256" key="10">
    <source>
        <dbReference type="SAM" id="Phobius"/>
    </source>
</evidence>
<dbReference type="GO" id="GO:0016757">
    <property type="term" value="F:glycosyltransferase activity"/>
    <property type="evidence" value="ECO:0007669"/>
    <property type="project" value="UniProtKB-KW"/>
</dbReference>
<evidence type="ECO:0000256" key="8">
    <source>
        <dbReference type="ARBA" id="ARBA00049902"/>
    </source>
</evidence>
<keyword evidence="10" id="KW-0472">Membrane</keyword>
<sequence length="921" mass="98693">MSEHRRKPPQGRGRRAQQPPQAPQGRRAAPPNQATSRAYGAGPDRMTPGPPGGYAGHRSGGGDETLVGAPRPGGRAEARRAAQRGGRRRAASAGAAAGAAVGGRAAARQRARTMQHEGTKRFIDYPRSGKYGWRRWTPSWKQWLGTFVGFCALMLGLAGVAYAMVEVPDVKNVDATSESNVYYWSDGSRMVDHGTGKNRQVITFEEIPETMKDAVISAENETFYEDSGISPGGIARAAFRMATGGQTQSGSTITQQYVKNTYLNQDQTLTRKAKELLISIKVDAQMEKQDILAGYLNTAYYGRGAYGIQAASQAYYGKNAEELDRSEAAFMASLLNGPNLHDPAGGEAQAVSPAQAPEKNRARAEKRWSWILKRQVETGEIPASERQELLAKKFPDPKEPERASSLEGQIGYLVELANNDVLNDPDSTLTKKQLDDGGYQIYTTFDKKKVQALEKTVQKVRKDNLKPDKREEDKFVQFGGASVRPEDGAIMAVYGGTSATEHFRSNAGRTGAGVGSTFKPYVMAAALENGIRDPDLGEDQGPEDRIEVSPKTVYDGDSKIKLLDYAGETWLNGDGEPQYTPNEGDTDYEEITLREAMKVSANTPFIQLAMDVGLEEVKEAALDAGVSERGLMENPTPAFALGISSPTAVEMANGYATFANSGLQNDTYAVKEVKDGSKRVYQHNPGQKRAFDPSTADTVTDMLVDVVKDGTGTAVMDYMGRRPVAGKTGTTDGNKQAWFTGYTPQLSTSIGMWRSDPANPKFLEMYGTAGKPTIHGASFPAEIWGSYMGKALEGKEQLPFPEAPPITAEEYCAHGACPTESPEPSPSPSESNPTPSPSVPTTPSPSVTPSPTGSCDKWWGCDDEGTTTGPGGGQDGGANQGTNGGADQGTTEGTDQGTTGGDDGGIFGGPDNDTRGRIQEE</sequence>
<keyword evidence="6" id="KW-0511">Multifunctional enzyme</keyword>
<evidence type="ECO:0000313" key="13">
    <source>
        <dbReference type="EMBL" id="MDT0378952.1"/>
    </source>
</evidence>
<dbReference type="InterPro" id="IPR012338">
    <property type="entry name" value="Beta-lactam/transpept-like"/>
</dbReference>
<evidence type="ECO:0000256" key="4">
    <source>
        <dbReference type="ARBA" id="ARBA00022679"/>
    </source>
</evidence>